<evidence type="ECO:0000313" key="5">
    <source>
        <dbReference type="EMBL" id="PXW52538.1"/>
    </source>
</evidence>
<evidence type="ECO:0000256" key="1">
    <source>
        <dbReference type="ARBA" id="ARBA00022679"/>
    </source>
</evidence>
<dbReference type="SUPFAM" id="SSF101473">
    <property type="entry name" value="DhaL-like"/>
    <property type="match status" value="1"/>
</dbReference>
<dbReference type="InterPro" id="IPR036117">
    <property type="entry name" value="DhaL_dom_sf"/>
</dbReference>
<name>A0A2V3TWA1_9HYPH</name>
<dbReference type="Pfam" id="PF02734">
    <property type="entry name" value="Dak2"/>
    <property type="match status" value="1"/>
</dbReference>
<feature type="domain" description="DhaL" evidence="4">
    <location>
        <begin position="15"/>
        <end position="207"/>
    </location>
</feature>
<dbReference type="NCBIfam" id="TIGR02365">
    <property type="entry name" value="dha_L_ycgS"/>
    <property type="match status" value="1"/>
</dbReference>
<dbReference type="PROSITE" id="PS51480">
    <property type="entry name" value="DHAL"/>
    <property type="match status" value="1"/>
</dbReference>
<keyword evidence="6" id="KW-1185">Reference proteome</keyword>
<evidence type="ECO:0000256" key="3">
    <source>
        <dbReference type="SAM" id="Phobius"/>
    </source>
</evidence>
<dbReference type="FunFam" id="1.25.40.340:FF:000002">
    <property type="entry name" value="Dihydroxyacetone kinase, L subunit"/>
    <property type="match status" value="1"/>
</dbReference>
<keyword evidence="1" id="KW-0808">Transferase</keyword>
<dbReference type="InterPro" id="IPR004007">
    <property type="entry name" value="DhaL_dom"/>
</dbReference>
<dbReference type="SMART" id="SM01120">
    <property type="entry name" value="Dak2"/>
    <property type="match status" value="1"/>
</dbReference>
<dbReference type="InterPro" id="IPR012737">
    <property type="entry name" value="DhaK_L_YcgS"/>
</dbReference>
<feature type="transmembrane region" description="Helical" evidence="3">
    <location>
        <begin position="77"/>
        <end position="100"/>
    </location>
</feature>
<organism evidence="5 6">
    <name type="scientific">Chelatococcus asaccharovorans</name>
    <dbReference type="NCBI Taxonomy" id="28210"/>
    <lineage>
        <taxon>Bacteria</taxon>
        <taxon>Pseudomonadati</taxon>
        <taxon>Pseudomonadota</taxon>
        <taxon>Alphaproteobacteria</taxon>
        <taxon>Hyphomicrobiales</taxon>
        <taxon>Chelatococcaceae</taxon>
        <taxon>Chelatococcus</taxon>
    </lineage>
</organism>
<reference evidence="5 6" key="1">
    <citation type="submission" date="2018-05" db="EMBL/GenBank/DDBJ databases">
        <title>Genomic Encyclopedia of Type Strains, Phase IV (KMG-IV): sequencing the most valuable type-strain genomes for metagenomic binning, comparative biology and taxonomic classification.</title>
        <authorList>
            <person name="Goeker M."/>
        </authorList>
    </citation>
    <scope>NUCLEOTIDE SEQUENCE [LARGE SCALE GENOMIC DNA]</scope>
    <source>
        <strain evidence="5 6">DSM 6462</strain>
    </source>
</reference>
<gene>
    <name evidence="5" type="ORF">C7450_116112</name>
</gene>
<comment type="caution">
    <text evidence="5">The sequence shown here is derived from an EMBL/GenBank/DDBJ whole genome shotgun (WGS) entry which is preliminary data.</text>
</comment>
<dbReference type="GO" id="GO:0004371">
    <property type="term" value="F:glycerone kinase activity"/>
    <property type="evidence" value="ECO:0007669"/>
    <property type="project" value="InterPro"/>
</dbReference>
<dbReference type="RefSeq" id="WP_245450205.1">
    <property type="nucleotide sequence ID" value="NZ_JAHBRY010000001.1"/>
</dbReference>
<keyword evidence="3" id="KW-0812">Transmembrane</keyword>
<dbReference type="EMBL" id="QJJK01000016">
    <property type="protein sequence ID" value="PXW52538.1"/>
    <property type="molecule type" value="Genomic_DNA"/>
</dbReference>
<dbReference type="Gene3D" id="1.25.40.340">
    <property type="match status" value="1"/>
</dbReference>
<dbReference type="PANTHER" id="PTHR28629">
    <property type="entry name" value="TRIOKINASE/FMN CYCLASE"/>
    <property type="match status" value="1"/>
</dbReference>
<evidence type="ECO:0000259" key="4">
    <source>
        <dbReference type="PROSITE" id="PS51480"/>
    </source>
</evidence>
<dbReference type="GO" id="GO:0019563">
    <property type="term" value="P:glycerol catabolic process"/>
    <property type="evidence" value="ECO:0007669"/>
    <property type="project" value="TreeGrafter"/>
</dbReference>
<evidence type="ECO:0000313" key="6">
    <source>
        <dbReference type="Proteomes" id="UP000248021"/>
    </source>
</evidence>
<dbReference type="InterPro" id="IPR050861">
    <property type="entry name" value="Dihydroxyacetone_Kinase"/>
</dbReference>
<sequence>MSQHSDASFPDLSAAIKRRLIEHVCETIEEHAEELTRLDKAVGDGDHGINMSRGVRAISAETEQLVQLETPRILQRVGMILVMNIGGAAGPIFGTFFMTLAKDFRTARDQASLAQIFEAGVESVCARGKSRPGQKTVIDVLAPLSGLLLSGKPLSLAAFSEAASAAAEATIPLQAQRGRASFLGARSIGHLDPGARSAELMIKAVCSVLAKECK</sequence>
<dbReference type="AlphaFoldDB" id="A0A2V3TWA1"/>
<keyword evidence="3" id="KW-1133">Transmembrane helix</keyword>
<dbReference type="GO" id="GO:0005829">
    <property type="term" value="C:cytosol"/>
    <property type="evidence" value="ECO:0007669"/>
    <property type="project" value="TreeGrafter"/>
</dbReference>
<protein>
    <submittedName>
        <fullName evidence="5">Dihydroxyacetone kinase DhaL subunit</fullName>
    </submittedName>
</protein>
<dbReference type="PANTHER" id="PTHR28629:SF4">
    <property type="entry name" value="TRIOKINASE_FMN CYCLASE"/>
    <property type="match status" value="1"/>
</dbReference>
<proteinExistence type="predicted"/>
<keyword evidence="3" id="KW-0472">Membrane</keyword>
<accession>A0A2V3TWA1</accession>
<keyword evidence="2 5" id="KW-0418">Kinase</keyword>
<evidence type="ECO:0000256" key="2">
    <source>
        <dbReference type="ARBA" id="ARBA00022777"/>
    </source>
</evidence>
<dbReference type="Proteomes" id="UP000248021">
    <property type="component" value="Unassembled WGS sequence"/>
</dbReference>